<dbReference type="InterPro" id="IPR013325">
    <property type="entry name" value="RNA_pol_sigma_r2"/>
</dbReference>
<dbReference type="NCBIfam" id="TIGR02937">
    <property type="entry name" value="sigma70-ECF"/>
    <property type="match status" value="1"/>
</dbReference>
<dbReference type="InterPro" id="IPR039425">
    <property type="entry name" value="RNA_pol_sigma-70-like"/>
</dbReference>
<accession>A0ABT0QI35</accession>
<dbReference type="CDD" id="cd06171">
    <property type="entry name" value="Sigma70_r4"/>
    <property type="match status" value="1"/>
</dbReference>
<keyword evidence="4" id="KW-0804">Transcription</keyword>
<dbReference type="InterPro" id="IPR007627">
    <property type="entry name" value="RNA_pol_sigma70_r2"/>
</dbReference>
<gene>
    <name evidence="7" type="ORF">M3P09_13015</name>
</gene>
<sequence length="191" mass="22844">MKNLTDYDLWVSLKRGDLKAFSTLFKIYYPLLHNYGLKLSNYNEQLTEDCLQEFFLYVYEHRENLADLNSIKPYLYVSFRRHLFREIKKASKMINYDEKENFFVEINFSAEDVIIQQEIDALKQENLANLLNELPNRQKEVLYLKYYSDLNIDEIAKVLEINYQSVLNLVHKGIKKLRQDASLNELLKDIV</sequence>
<keyword evidence="2" id="KW-0805">Transcription regulation</keyword>
<dbReference type="Proteomes" id="UP001165381">
    <property type="component" value="Unassembled WGS sequence"/>
</dbReference>
<dbReference type="SUPFAM" id="SSF88659">
    <property type="entry name" value="Sigma3 and sigma4 domains of RNA polymerase sigma factors"/>
    <property type="match status" value="1"/>
</dbReference>
<evidence type="ECO:0000259" key="6">
    <source>
        <dbReference type="Pfam" id="PF08281"/>
    </source>
</evidence>
<dbReference type="PANTHER" id="PTHR43133">
    <property type="entry name" value="RNA POLYMERASE ECF-TYPE SIGMA FACTO"/>
    <property type="match status" value="1"/>
</dbReference>
<feature type="domain" description="RNA polymerase sigma factor 70 region 4 type 2" evidence="6">
    <location>
        <begin position="125"/>
        <end position="177"/>
    </location>
</feature>
<dbReference type="InterPro" id="IPR013249">
    <property type="entry name" value="RNA_pol_sigma70_r4_t2"/>
</dbReference>
<feature type="domain" description="RNA polymerase sigma-70 region 2" evidence="5">
    <location>
        <begin position="24"/>
        <end position="91"/>
    </location>
</feature>
<dbReference type="InterPro" id="IPR036388">
    <property type="entry name" value="WH-like_DNA-bd_sf"/>
</dbReference>
<evidence type="ECO:0000256" key="2">
    <source>
        <dbReference type="ARBA" id="ARBA00023015"/>
    </source>
</evidence>
<evidence type="ECO:0000256" key="3">
    <source>
        <dbReference type="ARBA" id="ARBA00023082"/>
    </source>
</evidence>
<evidence type="ECO:0000256" key="1">
    <source>
        <dbReference type="ARBA" id="ARBA00010641"/>
    </source>
</evidence>
<comment type="caution">
    <text evidence="7">The sequence shown here is derived from an EMBL/GenBank/DDBJ whole genome shotgun (WGS) entry which is preliminary data.</text>
</comment>
<dbReference type="Pfam" id="PF04542">
    <property type="entry name" value="Sigma70_r2"/>
    <property type="match status" value="1"/>
</dbReference>
<dbReference type="EMBL" id="JAMFLZ010000005">
    <property type="protein sequence ID" value="MCL6295924.1"/>
    <property type="molecule type" value="Genomic_DNA"/>
</dbReference>
<evidence type="ECO:0000313" key="7">
    <source>
        <dbReference type="EMBL" id="MCL6295924.1"/>
    </source>
</evidence>
<dbReference type="PANTHER" id="PTHR43133:SF46">
    <property type="entry name" value="RNA POLYMERASE SIGMA-70 FACTOR ECF SUBFAMILY"/>
    <property type="match status" value="1"/>
</dbReference>
<dbReference type="RefSeq" id="WP_099563187.1">
    <property type="nucleotide sequence ID" value="NZ_JAMFLZ010000005.1"/>
</dbReference>
<protein>
    <submittedName>
        <fullName evidence="7">Sigma-70 family RNA polymerase sigma factor</fullName>
    </submittedName>
</protein>
<comment type="similarity">
    <text evidence="1">Belongs to the sigma-70 factor family. ECF subfamily.</text>
</comment>
<dbReference type="Gene3D" id="1.10.1740.10">
    <property type="match status" value="1"/>
</dbReference>
<keyword evidence="8" id="KW-1185">Reference proteome</keyword>
<keyword evidence="3" id="KW-0731">Sigma factor</keyword>
<dbReference type="Gene3D" id="1.10.10.10">
    <property type="entry name" value="Winged helix-like DNA-binding domain superfamily/Winged helix DNA-binding domain"/>
    <property type="match status" value="1"/>
</dbReference>
<organism evidence="7 8">
    <name type="scientific">Jejuia spongiicola</name>
    <dbReference type="NCBI Taxonomy" id="2942207"/>
    <lineage>
        <taxon>Bacteria</taxon>
        <taxon>Pseudomonadati</taxon>
        <taxon>Bacteroidota</taxon>
        <taxon>Flavobacteriia</taxon>
        <taxon>Flavobacteriales</taxon>
        <taxon>Flavobacteriaceae</taxon>
        <taxon>Jejuia</taxon>
    </lineage>
</organism>
<evidence type="ECO:0000313" key="8">
    <source>
        <dbReference type="Proteomes" id="UP001165381"/>
    </source>
</evidence>
<dbReference type="InterPro" id="IPR013324">
    <property type="entry name" value="RNA_pol_sigma_r3/r4-like"/>
</dbReference>
<dbReference type="Pfam" id="PF08281">
    <property type="entry name" value="Sigma70_r4_2"/>
    <property type="match status" value="1"/>
</dbReference>
<name>A0ABT0QI35_9FLAO</name>
<evidence type="ECO:0000256" key="4">
    <source>
        <dbReference type="ARBA" id="ARBA00023163"/>
    </source>
</evidence>
<dbReference type="InterPro" id="IPR014284">
    <property type="entry name" value="RNA_pol_sigma-70_dom"/>
</dbReference>
<dbReference type="SUPFAM" id="SSF88946">
    <property type="entry name" value="Sigma2 domain of RNA polymerase sigma factors"/>
    <property type="match status" value="1"/>
</dbReference>
<evidence type="ECO:0000259" key="5">
    <source>
        <dbReference type="Pfam" id="PF04542"/>
    </source>
</evidence>
<reference evidence="7" key="1">
    <citation type="submission" date="2022-05" db="EMBL/GenBank/DDBJ databases">
        <authorList>
            <person name="Park J.-S."/>
        </authorList>
    </citation>
    <scope>NUCLEOTIDE SEQUENCE</scope>
    <source>
        <strain evidence="7">2012CJ34-3</strain>
    </source>
</reference>
<proteinExistence type="inferred from homology"/>